<sequence>MTRFRCPSASSISSSGSMTSVGSSQRANSATPVARMPSIAESPNHPGPAARTPAPARKLDKGKGRARTPGKMDLRKRESLRMSMKKAEVKNRQFSFVYVGNLGSDVIEQDLEEKFRRCGPIRLIQMRASSGLCVPTLNLPGPFFGFLDPPEARHYATIEFLSPLAARKALEFNGVMFAGREMIVSFSALDLPETTEILKGLVEKKQQRRAPPPVTTSLAELRTLWKIKFGQIKRLTIEKTEYVADPYKAPAPRGQLVSRFAKRVGLLPDSDGTTSDGHSTLTYPQTIA</sequence>
<evidence type="ECO:0000256" key="7">
    <source>
        <dbReference type="SAM" id="MobiDB-lite"/>
    </source>
</evidence>
<keyword evidence="3" id="KW-0677">Repeat</keyword>
<dbReference type="EMBL" id="ML122260">
    <property type="protein sequence ID" value="RPD61871.1"/>
    <property type="molecule type" value="Genomic_DNA"/>
</dbReference>
<feature type="domain" description="RRM" evidence="8">
    <location>
        <begin position="95"/>
        <end position="189"/>
    </location>
</feature>
<keyword evidence="10" id="KW-1185">Reference proteome</keyword>
<feature type="compositionally biased region" description="Low complexity" evidence="7">
    <location>
        <begin position="47"/>
        <end position="56"/>
    </location>
</feature>
<dbReference type="GO" id="GO:0006397">
    <property type="term" value="P:mRNA processing"/>
    <property type="evidence" value="ECO:0007669"/>
    <property type="project" value="UniProtKB-KW"/>
</dbReference>
<protein>
    <recommendedName>
        <fullName evidence="8">RRM domain-containing protein</fullName>
    </recommendedName>
</protein>
<evidence type="ECO:0000256" key="4">
    <source>
        <dbReference type="ARBA" id="ARBA00022884"/>
    </source>
</evidence>
<evidence type="ECO:0000256" key="3">
    <source>
        <dbReference type="ARBA" id="ARBA00022737"/>
    </source>
</evidence>
<evidence type="ECO:0000256" key="1">
    <source>
        <dbReference type="ARBA" id="ARBA00004123"/>
    </source>
</evidence>
<dbReference type="CDD" id="cd00590">
    <property type="entry name" value="RRM_SF"/>
    <property type="match status" value="1"/>
</dbReference>
<evidence type="ECO:0000259" key="8">
    <source>
        <dbReference type="PROSITE" id="PS50102"/>
    </source>
</evidence>
<dbReference type="InterPro" id="IPR012677">
    <property type="entry name" value="Nucleotide-bd_a/b_plait_sf"/>
</dbReference>
<dbReference type="InterPro" id="IPR050374">
    <property type="entry name" value="RRT5_SRSF_SR"/>
</dbReference>
<gene>
    <name evidence="9" type="ORF">L227DRAFT_652054</name>
</gene>
<dbReference type="PANTHER" id="PTHR23003:SF62">
    <property type="entry name" value="SERINE_ARGININE (SR)-TYPE SHUTTLING MRNA BINDING PROTEIN NPL3"/>
    <property type="match status" value="1"/>
</dbReference>
<dbReference type="InterPro" id="IPR035979">
    <property type="entry name" value="RBD_domain_sf"/>
</dbReference>
<dbReference type="GO" id="GO:0005634">
    <property type="term" value="C:nucleus"/>
    <property type="evidence" value="ECO:0007669"/>
    <property type="project" value="UniProtKB-SubCell"/>
</dbReference>
<name>A0A5C2SDT3_9APHY</name>
<dbReference type="InterPro" id="IPR000504">
    <property type="entry name" value="RRM_dom"/>
</dbReference>
<keyword evidence="2" id="KW-0507">mRNA processing</keyword>
<feature type="compositionally biased region" description="Low complexity" evidence="7">
    <location>
        <begin position="8"/>
        <end position="24"/>
    </location>
</feature>
<reference evidence="9" key="1">
    <citation type="journal article" date="2018" name="Genome Biol. Evol.">
        <title>Genomics and development of Lentinus tigrinus, a white-rot wood-decaying mushroom with dimorphic fruiting bodies.</title>
        <authorList>
            <person name="Wu B."/>
            <person name="Xu Z."/>
            <person name="Knudson A."/>
            <person name="Carlson A."/>
            <person name="Chen N."/>
            <person name="Kovaka S."/>
            <person name="LaButti K."/>
            <person name="Lipzen A."/>
            <person name="Pennachio C."/>
            <person name="Riley R."/>
            <person name="Schakwitz W."/>
            <person name="Umezawa K."/>
            <person name="Ohm R.A."/>
            <person name="Grigoriev I.V."/>
            <person name="Nagy L.G."/>
            <person name="Gibbons J."/>
            <person name="Hibbett D."/>
        </authorList>
    </citation>
    <scope>NUCLEOTIDE SEQUENCE [LARGE SCALE GENOMIC DNA]</scope>
    <source>
        <strain evidence="9">ALCF2SS1-6</strain>
    </source>
</reference>
<feature type="region of interest" description="Disordered" evidence="7">
    <location>
        <begin position="1"/>
        <end position="72"/>
    </location>
</feature>
<evidence type="ECO:0000313" key="10">
    <source>
        <dbReference type="Proteomes" id="UP000313359"/>
    </source>
</evidence>
<proteinExistence type="predicted"/>
<dbReference type="AlphaFoldDB" id="A0A5C2SDT3"/>
<keyword evidence="5" id="KW-0539">Nucleus</keyword>
<evidence type="ECO:0000256" key="5">
    <source>
        <dbReference type="ARBA" id="ARBA00023242"/>
    </source>
</evidence>
<dbReference type="SMART" id="SM00360">
    <property type="entry name" value="RRM"/>
    <property type="match status" value="1"/>
</dbReference>
<keyword evidence="4 6" id="KW-0694">RNA-binding</keyword>
<evidence type="ECO:0000256" key="2">
    <source>
        <dbReference type="ARBA" id="ARBA00022664"/>
    </source>
</evidence>
<dbReference type="PANTHER" id="PTHR23003">
    <property type="entry name" value="RNA RECOGNITION MOTIF RRM DOMAIN CONTAINING PROTEIN"/>
    <property type="match status" value="1"/>
</dbReference>
<feature type="region of interest" description="Disordered" evidence="7">
    <location>
        <begin position="268"/>
        <end position="288"/>
    </location>
</feature>
<evidence type="ECO:0000256" key="6">
    <source>
        <dbReference type="PROSITE-ProRule" id="PRU00176"/>
    </source>
</evidence>
<dbReference type="SUPFAM" id="SSF54928">
    <property type="entry name" value="RNA-binding domain, RBD"/>
    <property type="match status" value="1"/>
</dbReference>
<feature type="compositionally biased region" description="Polar residues" evidence="7">
    <location>
        <begin position="271"/>
        <end position="288"/>
    </location>
</feature>
<dbReference type="PROSITE" id="PS50102">
    <property type="entry name" value="RRM"/>
    <property type="match status" value="1"/>
</dbReference>
<dbReference type="OrthoDB" id="4726at2759"/>
<dbReference type="STRING" id="1328759.A0A5C2SDT3"/>
<evidence type="ECO:0000313" key="9">
    <source>
        <dbReference type="EMBL" id="RPD61871.1"/>
    </source>
</evidence>
<organism evidence="9 10">
    <name type="scientific">Lentinus tigrinus ALCF2SS1-6</name>
    <dbReference type="NCBI Taxonomy" id="1328759"/>
    <lineage>
        <taxon>Eukaryota</taxon>
        <taxon>Fungi</taxon>
        <taxon>Dikarya</taxon>
        <taxon>Basidiomycota</taxon>
        <taxon>Agaricomycotina</taxon>
        <taxon>Agaricomycetes</taxon>
        <taxon>Polyporales</taxon>
        <taxon>Polyporaceae</taxon>
        <taxon>Lentinus</taxon>
    </lineage>
</organism>
<dbReference type="Pfam" id="PF00076">
    <property type="entry name" value="RRM_1"/>
    <property type="match status" value="1"/>
</dbReference>
<comment type="subcellular location">
    <subcellularLocation>
        <location evidence="1">Nucleus</location>
    </subcellularLocation>
</comment>
<dbReference type="Gene3D" id="3.30.70.330">
    <property type="match status" value="1"/>
</dbReference>
<accession>A0A5C2SDT3</accession>
<dbReference type="GO" id="GO:0003729">
    <property type="term" value="F:mRNA binding"/>
    <property type="evidence" value="ECO:0007669"/>
    <property type="project" value="TreeGrafter"/>
</dbReference>
<dbReference type="GO" id="GO:0005737">
    <property type="term" value="C:cytoplasm"/>
    <property type="evidence" value="ECO:0007669"/>
    <property type="project" value="TreeGrafter"/>
</dbReference>
<dbReference type="Proteomes" id="UP000313359">
    <property type="component" value="Unassembled WGS sequence"/>
</dbReference>